<protein>
    <submittedName>
        <fullName evidence="2">Methyltransferase type 11</fullName>
    </submittedName>
</protein>
<feature type="domain" description="Methyltransferase type 11" evidence="1">
    <location>
        <begin position="50"/>
        <end position="139"/>
    </location>
</feature>
<sequence>MGEQSVEEQFNQIADQYDQWFETEQGKVVKELELKALLEILGDLQGKTLLEVGIGTGLFAMEFRKLGAKVYGIDPAEKMLEIARSRGFEVKFGYGEQIPYPDNSFDITLSMTSMENSKSPEKFLQEMVRVTKPNGKVVVAVLNLFSLYGIVRKIKGLFNKDDLFREMHFYTYWELNRLMKKYLCDVSTNSSVFFGPFAPKFILKNAHKFENFGRKYLKPFGALLVSAGRKC</sequence>
<dbReference type="eggNOG" id="COG2226">
    <property type="taxonomic scope" value="Bacteria"/>
</dbReference>
<keyword evidence="2" id="KW-0489">Methyltransferase</keyword>
<dbReference type="Proteomes" id="UP000006804">
    <property type="component" value="Chromosome"/>
</dbReference>
<proteinExistence type="predicted"/>
<dbReference type="Gene3D" id="3.40.50.150">
    <property type="entry name" value="Vaccinia Virus protein VP39"/>
    <property type="match status" value="1"/>
</dbReference>
<dbReference type="SUPFAM" id="SSF53335">
    <property type="entry name" value="S-adenosyl-L-methionine-dependent methyltransferases"/>
    <property type="match status" value="1"/>
</dbReference>
<dbReference type="AlphaFoldDB" id="F7YVL4"/>
<dbReference type="PATRIC" id="fig|688269.3.peg.1671"/>
<evidence type="ECO:0000313" key="2">
    <source>
        <dbReference type="EMBL" id="AEH51672.1"/>
    </source>
</evidence>
<gene>
    <name evidence="2" type="ORF">Theth_1621</name>
</gene>
<name>F7YVL4_9THEM</name>
<dbReference type="GO" id="GO:0032259">
    <property type="term" value="P:methylation"/>
    <property type="evidence" value="ECO:0007669"/>
    <property type="project" value="UniProtKB-KW"/>
</dbReference>
<dbReference type="InterPro" id="IPR013216">
    <property type="entry name" value="Methyltransf_11"/>
</dbReference>
<keyword evidence="3" id="KW-1185">Reference proteome</keyword>
<reference evidence="2 3" key="1">
    <citation type="submission" date="2010-11" db="EMBL/GenBank/DDBJ databases">
        <title>The complete genome of Thermotoga thermarum DSM 5069.</title>
        <authorList>
            <consortium name="US DOE Joint Genome Institute (JGI-PGF)"/>
            <person name="Lucas S."/>
            <person name="Copeland A."/>
            <person name="Lapidus A."/>
            <person name="Bruce D."/>
            <person name="Goodwin L."/>
            <person name="Pitluck S."/>
            <person name="Kyrpides N."/>
            <person name="Mavromatis K."/>
            <person name="Ivanova N."/>
            <person name="Zeytun A."/>
            <person name="Brettin T."/>
            <person name="Detter J.C."/>
            <person name="Tapia R."/>
            <person name="Han C."/>
            <person name="Land M."/>
            <person name="Hauser L."/>
            <person name="Markowitz V."/>
            <person name="Cheng J.-F."/>
            <person name="Hugenholtz P."/>
            <person name="Woyke T."/>
            <person name="Wu D."/>
            <person name="Spring S."/>
            <person name="Schroeder M."/>
            <person name="Brambilla E."/>
            <person name="Klenk H.-P."/>
            <person name="Eisen J.A."/>
        </authorList>
    </citation>
    <scope>NUCLEOTIDE SEQUENCE [LARGE SCALE GENOMIC DNA]</scope>
    <source>
        <strain evidence="2 3">DSM 5069</strain>
    </source>
</reference>
<dbReference type="PANTHER" id="PTHR43591">
    <property type="entry name" value="METHYLTRANSFERASE"/>
    <property type="match status" value="1"/>
</dbReference>
<accession>F7YVL4</accession>
<organism evidence="2 3">
    <name type="scientific">Pseudothermotoga thermarum DSM 5069</name>
    <dbReference type="NCBI Taxonomy" id="688269"/>
    <lineage>
        <taxon>Bacteria</taxon>
        <taxon>Thermotogati</taxon>
        <taxon>Thermotogota</taxon>
        <taxon>Thermotogae</taxon>
        <taxon>Thermotogales</taxon>
        <taxon>Thermotogaceae</taxon>
        <taxon>Pseudothermotoga</taxon>
    </lineage>
</organism>
<dbReference type="GO" id="GO:0008757">
    <property type="term" value="F:S-adenosylmethionine-dependent methyltransferase activity"/>
    <property type="evidence" value="ECO:0007669"/>
    <property type="project" value="InterPro"/>
</dbReference>
<keyword evidence="2" id="KW-0808">Transferase</keyword>
<dbReference type="HOGENOM" id="CLU_037990_14_0_0"/>
<dbReference type="KEGG" id="tta:Theth_1621"/>
<dbReference type="PANTHER" id="PTHR43591:SF24">
    <property type="entry name" value="2-METHOXY-6-POLYPRENYL-1,4-BENZOQUINOL METHYLASE, MITOCHONDRIAL"/>
    <property type="match status" value="1"/>
</dbReference>
<dbReference type="STRING" id="688269.Theth_1621"/>
<dbReference type="Pfam" id="PF08241">
    <property type="entry name" value="Methyltransf_11"/>
    <property type="match status" value="1"/>
</dbReference>
<dbReference type="EMBL" id="CP002351">
    <property type="protein sequence ID" value="AEH51672.1"/>
    <property type="molecule type" value="Genomic_DNA"/>
</dbReference>
<evidence type="ECO:0000259" key="1">
    <source>
        <dbReference type="Pfam" id="PF08241"/>
    </source>
</evidence>
<dbReference type="InterPro" id="IPR029063">
    <property type="entry name" value="SAM-dependent_MTases_sf"/>
</dbReference>
<dbReference type="CDD" id="cd02440">
    <property type="entry name" value="AdoMet_MTases"/>
    <property type="match status" value="1"/>
</dbReference>
<evidence type="ECO:0000313" key="3">
    <source>
        <dbReference type="Proteomes" id="UP000006804"/>
    </source>
</evidence>